<accession>A0AAT9HWU7</accession>
<dbReference type="AlphaFoldDB" id="A0AAT9HWU7"/>
<name>A0AAT9HWU7_9ACTN</name>
<sequence length="74" mass="8738">MTVREEAHRLLDSLPDDRLMDAIELLREWAEVERGERPRRRFRTTASFDGDPDLGERAKDLAREAWDGQERRTA</sequence>
<gene>
    <name evidence="1" type="ORF">SHKM778_81970</name>
</gene>
<protein>
    <submittedName>
        <fullName evidence="1">Uncharacterized protein</fullName>
    </submittedName>
</protein>
<organism evidence="1">
    <name type="scientific">Streptomyces haneummycinicus</name>
    <dbReference type="NCBI Taxonomy" id="3074435"/>
    <lineage>
        <taxon>Bacteria</taxon>
        <taxon>Bacillati</taxon>
        <taxon>Actinomycetota</taxon>
        <taxon>Actinomycetes</taxon>
        <taxon>Kitasatosporales</taxon>
        <taxon>Streptomycetaceae</taxon>
        <taxon>Streptomyces</taxon>
    </lineage>
</organism>
<evidence type="ECO:0000313" key="1">
    <source>
        <dbReference type="EMBL" id="BFO21809.1"/>
    </source>
</evidence>
<reference evidence="1" key="1">
    <citation type="submission" date="2024-06" db="EMBL/GenBank/DDBJ databases">
        <authorList>
            <consortium name="consrtm"/>
            <person name="Uemura M."/>
            <person name="Terahara T."/>
        </authorList>
    </citation>
    <scope>NUCLEOTIDE SEQUENCE</scope>
    <source>
        <strain evidence="1">KM77-8</strain>
    </source>
</reference>
<dbReference type="EMBL" id="AP035768">
    <property type="protein sequence ID" value="BFO21809.1"/>
    <property type="molecule type" value="Genomic_DNA"/>
</dbReference>
<reference evidence="1" key="2">
    <citation type="submission" date="2024-07" db="EMBL/GenBank/DDBJ databases">
        <title>Streptomyces haneummycinica sp. nov., a new antibiotic-producing actinobacterium isolated from marine sediment.</title>
        <authorList>
            <person name="Uemura M."/>
            <person name="Hamada M."/>
            <person name="Hirano S."/>
            <person name="Kobayashi K."/>
            <person name="Ohshiro T."/>
            <person name="Kobayashi T."/>
            <person name="Terahara T."/>
        </authorList>
    </citation>
    <scope>NUCLEOTIDE SEQUENCE</scope>
    <source>
        <strain evidence="1">KM77-8</strain>
    </source>
</reference>
<proteinExistence type="predicted"/>